<dbReference type="Pfam" id="PF14372">
    <property type="entry name" value="hAT-like_RNase-H"/>
    <property type="match status" value="1"/>
</dbReference>
<keyword evidence="1" id="KW-1133">Transmembrane helix</keyword>
<keyword evidence="1" id="KW-0472">Membrane</keyword>
<feature type="domain" description="HAT C-terminal dimerisation" evidence="2">
    <location>
        <begin position="141"/>
        <end position="217"/>
    </location>
</feature>
<name>A0A397SDI6_9GLOM</name>
<dbReference type="PANTHER" id="PTHR23272">
    <property type="entry name" value="BED FINGER-RELATED"/>
    <property type="match status" value="1"/>
</dbReference>
<dbReference type="PANTHER" id="PTHR23272:SF21">
    <property type="entry name" value="BED ZINC FINGER AND HAT DIMERIZATION DOMAIN-CONTAINING PROTEIN"/>
    <property type="match status" value="1"/>
</dbReference>
<sequence>NYTCNDEDSFIKTAATKSRAKLLEYYNKTNDACIIVTILDPRLKMDYYNDETWNDDQRKEIHEKLIFFLFYNYNLQYINNLIYILIFIFKYLLFRFLKLYNTDYSSNSNLIPSRNLVNENSITSQVFKKRRVNEVDEFQVYLLSPTCDADVDPLQWWKMNQSQFPRLAKMAMDFLSIPSTSVPSEECFSISKNLITDTRNRLAGKTIRSCMCLKSWLLGPLSNLYE</sequence>
<feature type="non-terminal residue" evidence="4">
    <location>
        <position position="1"/>
    </location>
</feature>
<evidence type="ECO:0000313" key="5">
    <source>
        <dbReference type="Proteomes" id="UP000265703"/>
    </source>
</evidence>
<comment type="caution">
    <text evidence="4">The sequence shown here is derived from an EMBL/GenBank/DDBJ whole genome shotgun (WGS) entry which is preliminary data.</text>
</comment>
<accession>A0A397SDI6</accession>
<gene>
    <name evidence="4" type="ORF">C1645_859873</name>
</gene>
<dbReference type="EMBL" id="QKYT01000520">
    <property type="protein sequence ID" value="RIA84058.1"/>
    <property type="molecule type" value="Genomic_DNA"/>
</dbReference>
<dbReference type="GO" id="GO:0003677">
    <property type="term" value="F:DNA binding"/>
    <property type="evidence" value="ECO:0007669"/>
    <property type="project" value="InterPro"/>
</dbReference>
<protein>
    <submittedName>
        <fullName evidence="4">Ribonuclease H-like domain-containing protein</fullName>
    </submittedName>
</protein>
<dbReference type="InterPro" id="IPR008906">
    <property type="entry name" value="HATC_C_dom"/>
</dbReference>
<evidence type="ECO:0000313" key="4">
    <source>
        <dbReference type="EMBL" id="RIA84058.1"/>
    </source>
</evidence>
<dbReference type="InterPro" id="IPR025525">
    <property type="entry name" value="hAT-like_transposase_RNase-H"/>
</dbReference>
<evidence type="ECO:0000259" key="3">
    <source>
        <dbReference type="Pfam" id="PF14372"/>
    </source>
</evidence>
<feature type="transmembrane region" description="Helical" evidence="1">
    <location>
        <begin position="77"/>
        <end position="97"/>
    </location>
</feature>
<dbReference type="Pfam" id="PF05699">
    <property type="entry name" value="Dimer_Tnp_hAT"/>
    <property type="match status" value="1"/>
</dbReference>
<dbReference type="AlphaFoldDB" id="A0A397SDI6"/>
<evidence type="ECO:0000259" key="2">
    <source>
        <dbReference type="Pfam" id="PF05699"/>
    </source>
</evidence>
<dbReference type="GO" id="GO:0046983">
    <property type="term" value="F:protein dimerization activity"/>
    <property type="evidence" value="ECO:0007669"/>
    <property type="project" value="InterPro"/>
</dbReference>
<dbReference type="InterPro" id="IPR012337">
    <property type="entry name" value="RNaseH-like_sf"/>
</dbReference>
<feature type="domain" description="hAT-like transposase RNase-H fold" evidence="3">
    <location>
        <begin position="2"/>
        <end position="56"/>
    </location>
</feature>
<keyword evidence="5" id="KW-1185">Reference proteome</keyword>
<dbReference type="OrthoDB" id="2381924at2759"/>
<reference evidence="4 5" key="1">
    <citation type="submission" date="2018-06" db="EMBL/GenBank/DDBJ databases">
        <title>Comparative genomics reveals the genomic features of Rhizophagus irregularis, R. cerebriforme, R. diaphanum and Gigaspora rosea, and their symbiotic lifestyle signature.</title>
        <authorList>
            <person name="Morin E."/>
            <person name="San Clemente H."/>
            <person name="Chen E.C.H."/>
            <person name="De La Providencia I."/>
            <person name="Hainaut M."/>
            <person name="Kuo A."/>
            <person name="Kohler A."/>
            <person name="Murat C."/>
            <person name="Tang N."/>
            <person name="Roy S."/>
            <person name="Loubradou J."/>
            <person name="Henrissat B."/>
            <person name="Grigoriev I.V."/>
            <person name="Corradi N."/>
            <person name="Roux C."/>
            <person name="Martin F.M."/>
        </authorList>
    </citation>
    <scope>NUCLEOTIDE SEQUENCE [LARGE SCALE GENOMIC DNA]</scope>
    <source>
        <strain evidence="4 5">DAOM 227022</strain>
    </source>
</reference>
<organism evidence="4 5">
    <name type="scientific">Glomus cerebriforme</name>
    <dbReference type="NCBI Taxonomy" id="658196"/>
    <lineage>
        <taxon>Eukaryota</taxon>
        <taxon>Fungi</taxon>
        <taxon>Fungi incertae sedis</taxon>
        <taxon>Mucoromycota</taxon>
        <taxon>Glomeromycotina</taxon>
        <taxon>Glomeromycetes</taxon>
        <taxon>Glomerales</taxon>
        <taxon>Glomeraceae</taxon>
        <taxon>Glomus</taxon>
    </lineage>
</organism>
<dbReference type="SUPFAM" id="SSF53098">
    <property type="entry name" value="Ribonuclease H-like"/>
    <property type="match status" value="1"/>
</dbReference>
<evidence type="ECO:0000256" key="1">
    <source>
        <dbReference type="SAM" id="Phobius"/>
    </source>
</evidence>
<dbReference type="Proteomes" id="UP000265703">
    <property type="component" value="Unassembled WGS sequence"/>
</dbReference>
<proteinExistence type="predicted"/>
<keyword evidence="1" id="KW-0812">Transmembrane</keyword>